<dbReference type="SMART" id="SM00382">
    <property type="entry name" value="AAA"/>
    <property type="match status" value="1"/>
</dbReference>
<dbReference type="PANTHER" id="PTHR42781:SF4">
    <property type="entry name" value="SPERMIDINE_PUTRESCINE IMPORT ATP-BINDING PROTEIN POTA"/>
    <property type="match status" value="1"/>
</dbReference>
<evidence type="ECO:0000256" key="5">
    <source>
        <dbReference type="ARBA" id="ARBA00038307"/>
    </source>
</evidence>
<dbReference type="Proteomes" id="UP000278149">
    <property type="component" value="Unassembled WGS sequence"/>
</dbReference>
<comment type="subunit">
    <text evidence="6">The complex is composed of two ATP-binding proteins (WtpC), two transmembrane proteins (WtpB) and a solute-binding protein (WtpA).</text>
</comment>
<evidence type="ECO:0000256" key="4">
    <source>
        <dbReference type="ARBA" id="ARBA00022840"/>
    </source>
</evidence>
<sequence>MEGEEMIEVRRLSVNLGDFSLEDIDLSVGDGEYLVIMGPTGAGKTLLLQTILGFIEPEEGKIIVDGRDVTKLPPEMRNLSYVPQEYALFPHMSVFDNIAFGLKVRGKSSSEVRERIGEISEILRISHLLERRPITLSGGERQRVALARALVIEPKAVLMDEPLSAIHRSLREELQAFLKEIHSKLGFTAIHVTHDHLEASYLGDRIALIVGGRVIKVGSLEELRDDPGASEFMGPENILRGRAERRENFTVIRVNGIDLISAYESEGDVLVIVRPEDIFIHPLGELPKTSARNLLEAEVTAVKYRPPVYEVSLEASGVKLRSFLTKQALEELDVREGRRVLISMKASALKILPYMGRF</sequence>
<evidence type="ECO:0000256" key="9">
    <source>
        <dbReference type="ARBA" id="ARBA00047936"/>
    </source>
</evidence>
<dbReference type="InterPro" id="IPR004606">
    <property type="entry name" value="Mop_domain"/>
</dbReference>
<dbReference type="GO" id="GO:0005524">
    <property type="term" value="F:ATP binding"/>
    <property type="evidence" value="ECO:0007669"/>
    <property type="project" value="UniProtKB-KW"/>
</dbReference>
<dbReference type="InterPro" id="IPR050093">
    <property type="entry name" value="ABC_SmlMolc_Importer"/>
</dbReference>
<keyword evidence="2" id="KW-0500">Molybdenum</keyword>
<evidence type="ECO:0000259" key="11">
    <source>
        <dbReference type="PROSITE" id="PS51866"/>
    </source>
</evidence>
<keyword evidence="4 12" id="KW-0067">ATP-binding</keyword>
<dbReference type="PROSITE" id="PS50893">
    <property type="entry name" value="ABC_TRANSPORTER_2"/>
    <property type="match status" value="1"/>
</dbReference>
<dbReference type="PANTHER" id="PTHR42781">
    <property type="entry name" value="SPERMIDINE/PUTRESCINE IMPORT ATP-BINDING PROTEIN POTA"/>
    <property type="match status" value="1"/>
</dbReference>
<evidence type="ECO:0000259" key="10">
    <source>
        <dbReference type="PROSITE" id="PS50893"/>
    </source>
</evidence>
<keyword evidence="3" id="KW-0547">Nucleotide-binding</keyword>
<accession>A0A429G603</accession>
<comment type="catalytic activity">
    <reaction evidence="9">
        <text>tungstate(in) + ATP + H2O = tungstate(out) + ADP + phosphate + H(+)</text>
        <dbReference type="Rhea" id="RHEA:35027"/>
        <dbReference type="ChEBI" id="CHEBI:15377"/>
        <dbReference type="ChEBI" id="CHEBI:15378"/>
        <dbReference type="ChEBI" id="CHEBI:30616"/>
        <dbReference type="ChEBI" id="CHEBI:43474"/>
        <dbReference type="ChEBI" id="CHEBI:46502"/>
        <dbReference type="ChEBI" id="CHEBI:456216"/>
        <dbReference type="EC" id="7.3.2.6"/>
    </reaction>
</comment>
<evidence type="ECO:0000256" key="7">
    <source>
        <dbReference type="ARBA" id="ARBA00039025"/>
    </source>
</evidence>
<dbReference type="PROSITE" id="PS51866">
    <property type="entry name" value="MOP"/>
    <property type="match status" value="1"/>
</dbReference>
<evidence type="ECO:0000256" key="8">
    <source>
        <dbReference type="ARBA" id="ARBA00041133"/>
    </source>
</evidence>
<dbReference type="InterPro" id="IPR003439">
    <property type="entry name" value="ABC_transporter-like_ATP-bd"/>
</dbReference>
<dbReference type="Gene3D" id="3.40.50.300">
    <property type="entry name" value="P-loop containing nucleotide triphosphate hydrolases"/>
    <property type="match status" value="1"/>
</dbReference>
<keyword evidence="1" id="KW-0813">Transport</keyword>
<dbReference type="InterPro" id="IPR017871">
    <property type="entry name" value="ABC_transporter-like_CS"/>
</dbReference>
<evidence type="ECO:0000256" key="2">
    <source>
        <dbReference type="ARBA" id="ARBA00022505"/>
    </source>
</evidence>
<proteinExistence type="inferred from homology"/>
<dbReference type="GO" id="GO:0016887">
    <property type="term" value="F:ATP hydrolysis activity"/>
    <property type="evidence" value="ECO:0007669"/>
    <property type="project" value="InterPro"/>
</dbReference>
<feature type="domain" description="ABC transporter" evidence="10">
    <location>
        <begin position="1"/>
        <end position="236"/>
    </location>
</feature>
<gene>
    <name evidence="12" type="ORF">D9Q81_04025</name>
</gene>
<comment type="similarity">
    <text evidence="5">Belongs to the ABC transporter superfamily. Sulfate/tungstate importer (TC 3.A.1.6) family.</text>
</comment>
<evidence type="ECO:0000256" key="6">
    <source>
        <dbReference type="ARBA" id="ARBA00038781"/>
    </source>
</evidence>
<comment type="caution">
    <text evidence="12">The sequence shown here is derived from an EMBL/GenBank/DDBJ whole genome shotgun (WGS) entry which is preliminary data.</text>
</comment>
<dbReference type="PROSITE" id="PS00211">
    <property type="entry name" value="ABC_TRANSPORTER_1"/>
    <property type="match status" value="1"/>
</dbReference>
<name>A0A429G603_9CREN</name>
<dbReference type="GO" id="GO:0015689">
    <property type="term" value="P:molybdate ion transport"/>
    <property type="evidence" value="ECO:0007669"/>
    <property type="project" value="InterPro"/>
</dbReference>
<reference evidence="12 13" key="1">
    <citation type="submission" date="2018-10" db="EMBL/GenBank/DDBJ databases">
        <title>Co-occurring genomic capacity for anaerobic methane metabolism and dissimilatory sulfite reduction discovered in the Korarchaeota.</title>
        <authorList>
            <person name="Mckay L.J."/>
            <person name="Dlakic M."/>
            <person name="Fields M.W."/>
            <person name="Delmont T.O."/>
            <person name="Eren A.M."/>
            <person name="Jay Z.J."/>
            <person name="Klingelsmith K.B."/>
            <person name="Rusch D.B."/>
            <person name="Inskeep W.P."/>
        </authorList>
    </citation>
    <scope>NUCLEOTIDE SEQUENCE [LARGE SCALE GENOMIC DNA]</scope>
    <source>
        <strain evidence="12 13">WS</strain>
    </source>
</reference>
<dbReference type="Pfam" id="PF00005">
    <property type="entry name" value="ABC_tran"/>
    <property type="match status" value="1"/>
</dbReference>
<evidence type="ECO:0000313" key="12">
    <source>
        <dbReference type="EMBL" id="RSN69223.1"/>
    </source>
</evidence>
<evidence type="ECO:0000313" key="13">
    <source>
        <dbReference type="Proteomes" id="UP000278149"/>
    </source>
</evidence>
<dbReference type="GO" id="GO:1901238">
    <property type="term" value="F:ABC-type tungstate transporter activity"/>
    <property type="evidence" value="ECO:0007669"/>
    <property type="project" value="UniProtKB-EC"/>
</dbReference>
<dbReference type="Pfam" id="PF03459">
    <property type="entry name" value="TOBE"/>
    <property type="match status" value="1"/>
</dbReference>
<dbReference type="Gene3D" id="2.40.50.100">
    <property type="match status" value="1"/>
</dbReference>
<dbReference type="AlphaFoldDB" id="A0A429G603"/>
<dbReference type="SUPFAM" id="SSF52540">
    <property type="entry name" value="P-loop containing nucleoside triphosphate hydrolases"/>
    <property type="match status" value="1"/>
</dbReference>
<protein>
    <recommendedName>
        <fullName evidence="8">Molybdate/tungstate import ATP-binding protein WtpC</fullName>
        <ecNumber evidence="7">7.3.2.6</ecNumber>
    </recommendedName>
</protein>
<evidence type="ECO:0000256" key="1">
    <source>
        <dbReference type="ARBA" id="ARBA00022448"/>
    </source>
</evidence>
<organism evidence="12 13">
    <name type="scientific">Candidatus Korarchaeum cryptofilum</name>
    <dbReference type="NCBI Taxonomy" id="498846"/>
    <lineage>
        <taxon>Archaea</taxon>
        <taxon>Thermoproteota</taxon>
        <taxon>Candidatus Korarchaeia</taxon>
        <taxon>Candidatus Korarchaeales</taxon>
        <taxon>Candidatus Korarchaeaceae</taxon>
        <taxon>Candidatus Korarchaeum</taxon>
    </lineage>
</organism>
<dbReference type="EC" id="7.3.2.6" evidence="7"/>
<dbReference type="InterPro" id="IPR027417">
    <property type="entry name" value="P-loop_NTPase"/>
</dbReference>
<dbReference type="EMBL" id="RCOR01000020">
    <property type="protein sequence ID" value="RSN69223.1"/>
    <property type="molecule type" value="Genomic_DNA"/>
</dbReference>
<dbReference type="SUPFAM" id="SSF50331">
    <property type="entry name" value="MOP-like"/>
    <property type="match status" value="1"/>
</dbReference>
<dbReference type="InterPro" id="IPR005116">
    <property type="entry name" value="Transp-assoc_OB_typ1"/>
</dbReference>
<dbReference type="InterPro" id="IPR003593">
    <property type="entry name" value="AAA+_ATPase"/>
</dbReference>
<evidence type="ECO:0000256" key="3">
    <source>
        <dbReference type="ARBA" id="ARBA00022741"/>
    </source>
</evidence>
<dbReference type="InterPro" id="IPR008995">
    <property type="entry name" value="Mo/tungstate-bd_C_term_dom"/>
</dbReference>
<feature type="domain" description="Mop" evidence="11">
    <location>
        <begin position="288"/>
        <end position="353"/>
    </location>
</feature>